<feature type="region of interest" description="Disordered" evidence="1">
    <location>
        <begin position="417"/>
        <end position="477"/>
    </location>
</feature>
<feature type="compositionally biased region" description="Polar residues" evidence="1">
    <location>
        <begin position="114"/>
        <end position="124"/>
    </location>
</feature>
<feature type="region of interest" description="Disordered" evidence="1">
    <location>
        <begin position="332"/>
        <end position="393"/>
    </location>
</feature>
<evidence type="ECO:0000256" key="1">
    <source>
        <dbReference type="SAM" id="MobiDB-lite"/>
    </source>
</evidence>
<name>A0A0H2RAS8_9AGAM</name>
<dbReference type="SMART" id="SM00220">
    <property type="entry name" value="S_TKc"/>
    <property type="match status" value="1"/>
</dbReference>
<dbReference type="InterPro" id="IPR008271">
    <property type="entry name" value="Ser/Thr_kinase_AS"/>
</dbReference>
<feature type="region of interest" description="Disordered" evidence="1">
    <location>
        <begin position="1"/>
        <end position="29"/>
    </location>
</feature>
<feature type="region of interest" description="Disordered" evidence="1">
    <location>
        <begin position="665"/>
        <end position="780"/>
    </location>
</feature>
<dbReference type="PROSITE" id="PS50011">
    <property type="entry name" value="PROTEIN_KINASE_DOM"/>
    <property type="match status" value="1"/>
</dbReference>
<dbReference type="AlphaFoldDB" id="A0A0H2RAS8"/>
<feature type="compositionally biased region" description="Basic and acidic residues" evidence="1">
    <location>
        <begin position="285"/>
        <end position="294"/>
    </location>
</feature>
<feature type="compositionally biased region" description="Low complexity" evidence="1">
    <location>
        <begin position="8"/>
        <end position="26"/>
    </location>
</feature>
<feature type="compositionally biased region" description="Polar residues" evidence="1">
    <location>
        <begin position="349"/>
        <end position="361"/>
    </location>
</feature>
<proteinExistence type="predicted"/>
<dbReference type="STRING" id="27342.A0A0H2RAS8"/>
<sequence length="1069" mass="117983">MDADWRSRQSSSRGSPAPSISPSSSRFNAGAIQVSNYSDLRWSKRRASVGSDNASNARDVFTNEWREARSQRRTTVGLGPVDSQETGGRLLVSPRPSISASGSPRAPTLALPSRSGTSSTSNGWSPAHSEYSPSRPPLSLRSSPRSAFSRLHPMSANHGRADDISRHRSNNSLDVDFEGPQESTEIKHASMPESPSLIIPSRSRKSSFTSLLSTSSSPAQRNAPWRPGSNTSGVSIPPPDPLRSSRLTGSPVYRLSGGEFKGQRIMGGVLVGEPSGISKQLQGHSFDDEREQGARRSVLTPPSTNNQRSKPRRWQSARELAEESKATVILSPTVSPPKLLKNVEGARSTRPTQKLVSGSHKSLSKAELSLNDPSSISSYGDERWSSHPSMPIASQTSSSLLEIAQALRSKVDSAAMTDDRMIRRSSAKFVPRVSNQRSEPRSTRPDKRSQPYTSFHSSFRSPSNVHSSSHPDFNDPRESLIRHRSLRSSRLDGNPQYNGSYAHLRRHVQKPSDEATLGGGHAASRREDCLQDHGGPSNCGNRYGDIAVSERRGPRLEHGDPSTTRRQQSLNSPQPKPLSTLSTDDIQPETQEINDRRLLKVPSRSVNGRSTKRTRVLPLRMLHSENSTVLQRENLVGSPIPPSQSLSHLSPPLAVVLSFQSSSNTCTTEANSSSLPFSRRSASSSLASGDEDSGSRSSRSPGRVITPPKSSPPSSFELPRTNAEDEEFFLSRERKEARTESVRPRKHLEEADEQRKQDQAEGGEVHASDDSPRAALIDSRKPSYEERLKRLLAGLRSLDLSEDLYDENIHRSACGGYSDIHQAKSRRHDGMLVAVKRLRFRITDENAWKPVYRELNVWSGLDHPNIHMLLGYAMRGEYPALISRWMSKGSAQDYFKGNSGIAARHMTKGIAAGLKFLHDQGIVHSDLKAENIFISDEGEPLLADFGISRILSSATITTSSNVKGSPRWMAIELLALPSDDFDGKYNHTKETDIWAFGMVVYELLTKTVPFDYLKHNIHVVLAITSNRLPSQPTSLDDKDGQLLWSLCERCWSKNPRDRPDIAWISTHLS</sequence>
<feature type="compositionally biased region" description="Polar residues" evidence="1">
    <location>
        <begin position="561"/>
        <end position="591"/>
    </location>
</feature>
<feature type="compositionally biased region" description="Low complexity" evidence="1">
    <location>
        <begin position="206"/>
        <end position="217"/>
    </location>
</feature>
<evidence type="ECO:0000313" key="3">
    <source>
        <dbReference type="EMBL" id="KLO08492.1"/>
    </source>
</evidence>
<feature type="compositionally biased region" description="Low complexity" evidence="1">
    <location>
        <begin position="672"/>
        <end position="688"/>
    </location>
</feature>
<accession>A0A0H2RAS8</accession>
<feature type="region of interest" description="Disordered" evidence="1">
    <location>
        <begin position="42"/>
        <end position="320"/>
    </location>
</feature>
<feature type="compositionally biased region" description="Basic and acidic residues" evidence="1">
    <location>
        <begin position="729"/>
        <end position="780"/>
    </location>
</feature>
<feature type="compositionally biased region" description="Polar residues" evidence="1">
    <location>
        <begin position="450"/>
        <end position="471"/>
    </location>
</feature>
<gene>
    <name evidence="3" type="ORF">SCHPADRAFT_944406</name>
</gene>
<dbReference type="InterPro" id="IPR000719">
    <property type="entry name" value="Prot_kinase_dom"/>
</dbReference>
<dbReference type="Gene3D" id="1.10.510.10">
    <property type="entry name" value="Transferase(Phosphotransferase) domain 1"/>
    <property type="match status" value="1"/>
</dbReference>
<dbReference type="InterPro" id="IPR051681">
    <property type="entry name" value="Ser/Thr_Kinases-Pseudokinases"/>
</dbReference>
<dbReference type="GO" id="GO:0004674">
    <property type="term" value="F:protein serine/threonine kinase activity"/>
    <property type="evidence" value="ECO:0007669"/>
    <property type="project" value="TreeGrafter"/>
</dbReference>
<feature type="region of interest" description="Disordered" evidence="1">
    <location>
        <begin position="508"/>
        <end position="615"/>
    </location>
</feature>
<feature type="compositionally biased region" description="Low complexity" evidence="1">
    <location>
        <begin position="137"/>
        <end position="151"/>
    </location>
</feature>
<dbReference type="InParanoid" id="A0A0H2RAS8"/>
<keyword evidence="4" id="KW-1185">Reference proteome</keyword>
<feature type="domain" description="Protein kinase" evidence="2">
    <location>
        <begin position="806"/>
        <end position="1069"/>
    </location>
</feature>
<dbReference type="PROSITE" id="PS00108">
    <property type="entry name" value="PROTEIN_KINASE_ST"/>
    <property type="match status" value="1"/>
</dbReference>
<dbReference type="EMBL" id="KQ086089">
    <property type="protein sequence ID" value="KLO08492.1"/>
    <property type="molecule type" value="Genomic_DNA"/>
</dbReference>
<organism evidence="3 4">
    <name type="scientific">Schizopora paradoxa</name>
    <dbReference type="NCBI Taxonomy" id="27342"/>
    <lineage>
        <taxon>Eukaryota</taxon>
        <taxon>Fungi</taxon>
        <taxon>Dikarya</taxon>
        <taxon>Basidiomycota</taxon>
        <taxon>Agaricomycotina</taxon>
        <taxon>Agaricomycetes</taxon>
        <taxon>Hymenochaetales</taxon>
        <taxon>Schizoporaceae</taxon>
        <taxon>Schizopora</taxon>
    </lineage>
</organism>
<evidence type="ECO:0000259" key="2">
    <source>
        <dbReference type="PROSITE" id="PS50011"/>
    </source>
</evidence>
<protein>
    <recommendedName>
        <fullName evidence="2">Protein kinase domain-containing protein</fullName>
    </recommendedName>
</protein>
<feature type="compositionally biased region" description="Basic and acidic residues" evidence="1">
    <location>
        <begin position="548"/>
        <end position="560"/>
    </location>
</feature>
<dbReference type="Pfam" id="PF00069">
    <property type="entry name" value="Pkinase"/>
    <property type="match status" value="1"/>
</dbReference>
<dbReference type="SUPFAM" id="SSF56112">
    <property type="entry name" value="Protein kinase-like (PK-like)"/>
    <property type="match status" value="1"/>
</dbReference>
<dbReference type="PANTHER" id="PTHR44329">
    <property type="entry name" value="SERINE/THREONINE-PROTEIN KINASE TNNI3K-RELATED"/>
    <property type="match status" value="1"/>
</dbReference>
<dbReference type="InterPro" id="IPR011009">
    <property type="entry name" value="Kinase-like_dom_sf"/>
</dbReference>
<dbReference type="Proteomes" id="UP000053477">
    <property type="component" value="Unassembled WGS sequence"/>
</dbReference>
<reference evidence="3 4" key="1">
    <citation type="submission" date="2015-04" db="EMBL/GenBank/DDBJ databases">
        <title>Complete genome sequence of Schizopora paradoxa KUC8140, a cosmopolitan wood degrader in East Asia.</title>
        <authorList>
            <consortium name="DOE Joint Genome Institute"/>
            <person name="Min B."/>
            <person name="Park H."/>
            <person name="Jang Y."/>
            <person name="Kim J.-J."/>
            <person name="Kim K.H."/>
            <person name="Pangilinan J."/>
            <person name="Lipzen A."/>
            <person name="Riley R."/>
            <person name="Grigoriev I.V."/>
            <person name="Spatafora J.W."/>
            <person name="Choi I.-G."/>
        </authorList>
    </citation>
    <scope>NUCLEOTIDE SEQUENCE [LARGE SCALE GENOMIC DNA]</scope>
    <source>
        <strain evidence="3 4">KUC8140</strain>
    </source>
</reference>
<dbReference type="OrthoDB" id="2146423at2759"/>
<dbReference type="GO" id="GO:0005524">
    <property type="term" value="F:ATP binding"/>
    <property type="evidence" value="ECO:0007669"/>
    <property type="project" value="InterPro"/>
</dbReference>
<feature type="compositionally biased region" description="Basic and acidic residues" evidence="1">
    <location>
        <begin position="438"/>
        <end position="449"/>
    </location>
</feature>
<evidence type="ECO:0000313" key="4">
    <source>
        <dbReference type="Proteomes" id="UP000053477"/>
    </source>
</evidence>